<name>A0ABS1L6C9_9ACTN</name>
<dbReference type="SUPFAM" id="SSF46785">
    <property type="entry name" value="Winged helix' DNA-binding domain"/>
    <property type="match status" value="1"/>
</dbReference>
<evidence type="ECO:0000259" key="2">
    <source>
        <dbReference type="Pfam" id="PF12802"/>
    </source>
</evidence>
<dbReference type="Gene3D" id="3.30.420.40">
    <property type="match status" value="2"/>
</dbReference>
<dbReference type="InterPro" id="IPR000600">
    <property type="entry name" value="ROK"/>
</dbReference>
<dbReference type="InterPro" id="IPR043129">
    <property type="entry name" value="ATPase_NBD"/>
</dbReference>
<dbReference type="PANTHER" id="PTHR18964:SF149">
    <property type="entry name" value="BIFUNCTIONAL UDP-N-ACETYLGLUCOSAMINE 2-EPIMERASE_N-ACETYLMANNOSAMINE KINASE"/>
    <property type="match status" value="1"/>
</dbReference>
<dbReference type="InterPro" id="IPR036390">
    <property type="entry name" value="WH_DNA-bd_sf"/>
</dbReference>
<accession>A0ABS1L6C9</accession>
<sequence length="415" mass="43528">MPQSATDHGLANFDVRRSNLGLALRHLRDHGPRSRAALAAELGMTRSTISTLVSELIERGLVTDGQPVHSTVGRPSTAVEVDGRTVCGIGAEINVNHVSTMALDLRGEVVEERKLALDARSLDAERVLAHLADLVRETVSSLEVRGVSIAGLTVGVAGLYDQTRDVLTHGPNLGWYDVPVGAILRRDLGATFRIVVDNEGNLAAAAEVTPGDPGRQDILVLHGEVGVGGGIVSGGRLLRGSHGYAGEFGHMIVKPGGLRCGCGRQGCWETVSGLRALLEMAADPDDPIRNPAMALDDRLAELNRRADLRDTRTLRALDDVGGWVGVGAAVLTNALNPATIVLTGYYAAVGHHMRPAIERELRAGVLAPDSGGTRVELSTLGFSAAVRGGATASLETVFADPTQVARRTVPVGGVP</sequence>
<protein>
    <submittedName>
        <fullName evidence="3">ROK family transcriptional regulator</fullName>
    </submittedName>
</protein>
<comment type="similarity">
    <text evidence="1">Belongs to the ROK (NagC/XylR) family.</text>
</comment>
<proteinExistence type="inferred from homology"/>
<gene>
    <name evidence="3" type="ORF">JI751_05645</name>
</gene>
<dbReference type="Proteomes" id="UP000636918">
    <property type="component" value="Unassembled WGS sequence"/>
</dbReference>
<dbReference type="Pfam" id="PF00480">
    <property type="entry name" value="ROK"/>
    <property type="match status" value="1"/>
</dbReference>
<keyword evidence="4" id="KW-1185">Reference proteome</keyword>
<dbReference type="InterPro" id="IPR000835">
    <property type="entry name" value="HTH_MarR-typ"/>
</dbReference>
<dbReference type="Gene3D" id="1.10.10.10">
    <property type="entry name" value="Winged helix-like DNA-binding domain superfamily/Winged helix DNA-binding domain"/>
    <property type="match status" value="1"/>
</dbReference>
<dbReference type="Pfam" id="PF12802">
    <property type="entry name" value="MarR_2"/>
    <property type="match status" value="1"/>
</dbReference>
<dbReference type="EMBL" id="JAERSG010000001">
    <property type="protein sequence ID" value="MBL0747087.1"/>
    <property type="molecule type" value="Genomic_DNA"/>
</dbReference>
<dbReference type="PANTHER" id="PTHR18964">
    <property type="entry name" value="ROK (REPRESSOR, ORF, KINASE) FAMILY"/>
    <property type="match status" value="1"/>
</dbReference>
<dbReference type="SUPFAM" id="SSF53067">
    <property type="entry name" value="Actin-like ATPase domain"/>
    <property type="match status" value="2"/>
</dbReference>
<evidence type="ECO:0000256" key="1">
    <source>
        <dbReference type="ARBA" id="ARBA00006479"/>
    </source>
</evidence>
<evidence type="ECO:0000313" key="4">
    <source>
        <dbReference type="Proteomes" id="UP000636918"/>
    </source>
</evidence>
<organism evidence="3 4">
    <name type="scientific">Nocardioides baculatus</name>
    <dbReference type="NCBI Taxonomy" id="2801337"/>
    <lineage>
        <taxon>Bacteria</taxon>
        <taxon>Bacillati</taxon>
        <taxon>Actinomycetota</taxon>
        <taxon>Actinomycetes</taxon>
        <taxon>Propionibacteriales</taxon>
        <taxon>Nocardioidaceae</taxon>
        <taxon>Nocardioides</taxon>
    </lineage>
</organism>
<comment type="caution">
    <text evidence="3">The sequence shown here is derived from an EMBL/GenBank/DDBJ whole genome shotgun (WGS) entry which is preliminary data.</text>
</comment>
<evidence type="ECO:0000313" key="3">
    <source>
        <dbReference type="EMBL" id="MBL0747087.1"/>
    </source>
</evidence>
<feature type="domain" description="HTH marR-type" evidence="2">
    <location>
        <begin position="23"/>
        <end position="63"/>
    </location>
</feature>
<dbReference type="InterPro" id="IPR036388">
    <property type="entry name" value="WH-like_DNA-bd_sf"/>
</dbReference>
<reference evidence="3 4" key="1">
    <citation type="submission" date="2021-01" db="EMBL/GenBank/DDBJ databases">
        <title>Genome seq and assembly of Nocardiodes sp. G10.</title>
        <authorList>
            <person name="Chhetri G."/>
        </authorList>
    </citation>
    <scope>NUCLEOTIDE SEQUENCE [LARGE SCALE GENOMIC DNA]</scope>
    <source>
        <strain evidence="3 4">G10</strain>
    </source>
</reference>